<keyword evidence="2 4" id="KW-0575">Peroxidase</keyword>
<dbReference type="GO" id="GO:0004601">
    <property type="term" value="F:peroxidase activity"/>
    <property type="evidence" value="ECO:0007669"/>
    <property type="project" value="UniProtKB-KW"/>
</dbReference>
<accession>A0ABT7LBA5</accession>
<evidence type="ECO:0000256" key="3">
    <source>
        <dbReference type="ARBA" id="ARBA00023002"/>
    </source>
</evidence>
<proteinExistence type="inferred from homology"/>
<dbReference type="InterPro" id="IPR000889">
    <property type="entry name" value="Glutathione_peroxidase"/>
</dbReference>
<keyword evidence="3 4" id="KW-0560">Oxidoreductase</keyword>
<protein>
    <recommendedName>
        <fullName evidence="4">Glutathione peroxidase</fullName>
    </recommendedName>
</protein>
<dbReference type="EMBL" id="JASTZU010000063">
    <property type="protein sequence ID" value="MDL4843151.1"/>
    <property type="molecule type" value="Genomic_DNA"/>
</dbReference>
<dbReference type="Pfam" id="PF00255">
    <property type="entry name" value="GSHPx"/>
    <property type="match status" value="1"/>
</dbReference>
<evidence type="ECO:0000313" key="5">
    <source>
        <dbReference type="EMBL" id="MDL4843151.1"/>
    </source>
</evidence>
<keyword evidence="6" id="KW-1185">Reference proteome</keyword>
<dbReference type="PROSITE" id="PS00763">
    <property type="entry name" value="GLUTATHIONE_PEROXID_2"/>
    <property type="match status" value="1"/>
</dbReference>
<dbReference type="RefSeq" id="WP_285934447.1">
    <property type="nucleotide sequence ID" value="NZ_JASTZU010000063.1"/>
</dbReference>
<dbReference type="CDD" id="cd00340">
    <property type="entry name" value="GSH_Peroxidase"/>
    <property type="match status" value="1"/>
</dbReference>
<dbReference type="PANTHER" id="PTHR11592:SF78">
    <property type="entry name" value="GLUTATHIONE PEROXIDASE"/>
    <property type="match status" value="1"/>
</dbReference>
<name>A0ABT7LBA5_9BACI</name>
<sequence>MSIYDITVNKPNGNSYPLSEYEGKVMLIVNTATKCGLSGQFDGLEEIYQNYKDKGLVVLGFPSNQFANQEPGTSEEAEETCRINFGVTFPIHEKITVNGKNTHELFQHLKNNTKGFLSKEIKWNFTKFLVDQNGEVIDRFGPQVEPAKIEEKIRKILA</sequence>
<dbReference type="InterPro" id="IPR036249">
    <property type="entry name" value="Thioredoxin-like_sf"/>
</dbReference>
<comment type="similarity">
    <text evidence="1 4">Belongs to the glutathione peroxidase family.</text>
</comment>
<organism evidence="5 6">
    <name type="scientific">Aquibacillus rhizosphaerae</name>
    <dbReference type="NCBI Taxonomy" id="3051431"/>
    <lineage>
        <taxon>Bacteria</taxon>
        <taxon>Bacillati</taxon>
        <taxon>Bacillota</taxon>
        <taxon>Bacilli</taxon>
        <taxon>Bacillales</taxon>
        <taxon>Bacillaceae</taxon>
        <taxon>Aquibacillus</taxon>
    </lineage>
</organism>
<evidence type="ECO:0000256" key="4">
    <source>
        <dbReference type="RuleBase" id="RU000499"/>
    </source>
</evidence>
<dbReference type="InterPro" id="IPR029760">
    <property type="entry name" value="GPX_CS"/>
</dbReference>
<comment type="caution">
    <text evidence="5">The sequence shown here is derived from an EMBL/GenBank/DDBJ whole genome shotgun (WGS) entry which is preliminary data.</text>
</comment>
<dbReference type="SUPFAM" id="SSF52833">
    <property type="entry name" value="Thioredoxin-like"/>
    <property type="match status" value="1"/>
</dbReference>
<dbReference type="Proteomes" id="UP001235343">
    <property type="component" value="Unassembled WGS sequence"/>
</dbReference>
<evidence type="ECO:0000256" key="1">
    <source>
        <dbReference type="ARBA" id="ARBA00006926"/>
    </source>
</evidence>
<dbReference type="PROSITE" id="PS51355">
    <property type="entry name" value="GLUTATHIONE_PEROXID_3"/>
    <property type="match status" value="1"/>
</dbReference>
<dbReference type="PRINTS" id="PR01011">
    <property type="entry name" value="GLUTPROXDASE"/>
</dbReference>
<evidence type="ECO:0000256" key="2">
    <source>
        <dbReference type="ARBA" id="ARBA00022559"/>
    </source>
</evidence>
<dbReference type="Gene3D" id="3.40.30.10">
    <property type="entry name" value="Glutaredoxin"/>
    <property type="match status" value="1"/>
</dbReference>
<dbReference type="PIRSF" id="PIRSF000303">
    <property type="entry name" value="Glutathion_perox"/>
    <property type="match status" value="1"/>
</dbReference>
<reference evidence="5 6" key="1">
    <citation type="submission" date="2023-06" db="EMBL/GenBank/DDBJ databases">
        <title>Aquibacillus rhizosphaerae LR5S19.</title>
        <authorList>
            <person name="Sun J.-Q."/>
        </authorList>
    </citation>
    <scope>NUCLEOTIDE SEQUENCE [LARGE SCALE GENOMIC DNA]</scope>
    <source>
        <strain evidence="5 6">LR5S19</strain>
    </source>
</reference>
<evidence type="ECO:0000313" key="6">
    <source>
        <dbReference type="Proteomes" id="UP001235343"/>
    </source>
</evidence>
<dbReference type="PANTHER" id="PTHR11592">
    <property type="entry name" value="GLUTATHIONE PEROXIDASE"/>
    <property type="match status" value="1"/>
</dbReference>
<gene>
    <name evidence="5" type="ORF">QQS35_22180</name>
</gene>